<name>A0A3P6Q008_CYLGO</name>
<evidence type="ECO:0000256" key="1">
    <source>
        <dbReference type="SAM" id="MobiDB-lite"/>
    </source>
</evidence>
<dbReference type="SUPFAM" id="SSF82895">
    <property type="entry name" value="TSP-1 type 1 repeat"/>
    <property type="match status" value="1"/>
</dbReference>
<accession>A0A3P6Q008</accession>
<dbReference type="Pfam" id="PF00090">
    <property type="entry name" value="TSP_1"/>
    <property type="match status" value="1"/>
</dbReference>
<dbReference type="EMBL" id="UYRV01000602">
    <property type="protein sequence ID" value="VDK45016.1"/>
    <property type="molecule type" value="Genomic_DNA"/>
</dbReference>
<dbReference type="Gene3D" id="2.20.100.10">
    <property type="entry name" value="Thrombospondin type-1 (TSP1) repeat"/>
    <property type="match status" value="1"/>
</dbReference>
<dbReference type="OrthoDB" id="5814848at2759"/>
<evidence type="ECO:0000313" key="2">
    <source>
        <dbReference type="EMBL" id="VDK45016.1"/>
    </source>
</evidence>
<dbReference type="InterPro" id="IPR036383">
    <property type="entry name" value="TSP1_rpt_sf"/>
</dbReference>
<reference evidence="2 3" key="1">
    <citation type="submission" date="2018-11" db="EMBL/GenBank/DDBJ databases">
        <authorList>
            <consortium name="Pathogen Informatics"/>
        </authorList>
    </citation>
    <scope>NUCLEOTIDE SEQUENCE [LARGE SCALE GENOMIC DNA]</scope>
</reference>
<dbReference type="AlphaFoldDB" id="A0A3P6Q008"/>
<dbReference type="PROSITE" id="PS50092">
    <property type="entry name" value="TSP1"/>
    <property type="match status" value="1"/>
</dbReference>
<keyword evidence="3" id="KW-1185">Reference proteome</keyword>
<organism evidence="2 3">
    <name type="scientific">Cylicostephanus goldi</name>
    <name type="common">Nematode worm</name>
    <dbReference type="NCBI Taxonomy" id="71465"/>
    <lineage>
        <taxon>Eukaryota</taxon>
        <taxon>Metazoa</taxon>
        <taxon>Ecdysozoa</taxon>
        <taxon>Nematoda</taxon>
        <taxon>Chromadorea</taxon>
        <taxon>Rhabditida</taxon>
        <taxon>Rhabditina</taxon>
        <taxon>Rhabditomorpha</taxon>
        <taxon>Strongyloidea</taxon>
        <taxon>Strongylidae</taxon>
        <taxon>Cylicostephanus</taxon>
    </lineage>
</organism>
<dbReference type="InterPro" id="IPR039942">
    <property type="entry name" value="SBSPO"/>
</dbReference>
<evidence type="ECO:0000313" key="3">
    <source>
        <dbReference type="Proteomes" id="UP000271889"/>
    </source>
</evidence>
<dbReference type="Proteomes" id="UP000271889">
    <property type="component" value="Unassembled WGS sequence"/>
</dbReference>
<feature type="region of interest" description="Disordered" evidence="1">
    <location>
        <begin position="110"/>
        <end position="135"/>
    </location>
</feature>
<protein>
    <recommendedName>
        <fullName evidence="4">Spondin-like TSP1 domain-containing protein</fullName>
    </recommendedName>
</protein>
<feature type="compositionally biased region" description="Basic and acidic residues" evidence="1">
    <location>
        <begin position="123"/>
        <end position="135"/>
    </location>
</feature>
<dbReference type="PANTHER" id="PTHR20920:SF5">
    <property type="entry name" value="SMB DOMAIN-CONTAINING PROTEIN"/>
    <property type="match status" value="1"/>
</dbReference>
<dbReference type="InterPro" id="IPR000884">
    <property type="entry name" value="TSP1_rpt"/>
</dbReference>
<evidence type="ECO:0008006" key="4">
    <source>
        <dbReference type="Google" id="ProtNLM"/>
    </source>
</evidence>
<gene>
    <name evidence="2" type="ORF">CGOC_LOCUS437</name>
</gene>
<dbReference type="PANTHER" id="PTHR20920">
    <property type="entry name" value="RPE-SPONDIN"/>
    <property type="match status" value="1"/>
</dbReference>
<proteinExistence type="predicted"/>
<sequence length="184" mass="21035">MTPKNAKCVIDDLLKTLTECEVSDWTEWSQCFGTCYFGQTVRNRDVTRPSLPDRPGSPTRRCPHLYETSFCAPDSCKQGSSEGDDRFRTPDRSILPPRIVLEKQIMHKGRMGSDAAEPLRPSNDAKAKGPLKDEERRLRLSEGMSQMRLLRPVDRLPELLQSQAKNRVRSFESEILKEGRVRSK</sequence>